<feature type="domain" description="Zinc finger Ogr/Delta-type" evidence="2">
    <location>
        <begin position="7"/>
        <end position="49"/>
    </location>
</feature>
<dbReference type="Proteomes" id="UP001285835">
    <property type="component" value="Unassembled WGS sequence"/>
</dbReference>
<feature type="region of interest" description="Disordered" evidence="1">
    <location>
        <begin position="67"/>
        <end position="93"/>
    </location>
</feature>
<protein>
    <submittedName>
        <fullName evidence="3">Ogr/Delta-like zinc finger family protein</fullName>
    </submittedName>
</protein>
<evidence type="ECO:0000259" key="2">
    <source>
        <dbReference type="Pfam" id="PF04606"/>
    </source>
</evidence>
<dbReference type="AlphaFoldDB" id="A0AAP6GEX0"/>
<dbReference type="Pfam" id="PF04606">
    <property type="entry name" value="Ogr_Delta"/>
    <property type="match status" value="1"/>
</dbReference>
<gene>
    <name evidence="3" type="ORF">SJS82_19305</name>
</gene>
<dbReference type="RefSeq" id="WP_319918012.1">
    <property type="nucleotide sequence ID" value="NZ_JAWZXF010000021.1"/>
</dbReference>
<organism evidence="3 4">
    <name type="scientific">Aeromonas media</name>
    <dbReference type="NCBI Taxonomy" id="651"/>
    <lineage>
        <taxon>Bacteria</taxon>
        <taxon>Pseudomonadati</taxon>
        <taxon>Pseudomonadota</taxon>
        <taxon>Gammaproteobacteria</taxon>
        <taxon>Aeromonadales</taxon>
        <taxon>Aeromonadaceae</taxon>
        <taxon>Aeromonas</taxon>
    </lineage>
</organism>
<evidence type="ECO:0000256" key="1">
    <source>
        <dbReference type="SAM" id="MobiDB-lite"/>
    </source>
</evidence>
<comment type="caution">
    <text evidence="3">The sequence shown here is derived from an EMBL/GenBank/DDBJ whole genome shotgun (WGS) entry which is preliminary data.</text>
</comment>
<evidence type="ECO:0000313" key="4">
    <source>
        <dbReference type="Proteomes" id="UP001285835"/>
    </source>
</evidence>
<dbReference type="InterPro" id="IPR007684">
    <property type="entry name" value="Znf_Ogr/Delta"/>
</dbReference>
<reference evidence="3" key="1">
    <citation type="submission" date="2023-11" db="EMBL/GenBank/DDBJ databases">
        <title>WGS of Aeromonas in Northern Israel.</title>
        <authorList>
            <person name="Hershko Y."/>
        </authorList>
    </citation>
    <scope>NUCLEOTIDE SEQUENCE</scope>
    <source>
        <strain evidence="3">02297</strain>
    </source>
</reference>
<name>A0AAP6GEX0_AERME</name>
<dbReference type="EMBL" id="JAWZXF010000021">
    <property type="protein sequence ID" value="MDX7924077.1"/>
    <property type="molecule type" value="Genomic_DNA"/>
</dbReference>
<evidence type="ECO:0000313" key="3">
    <source>
        <dbReference type="EMBL" id="MDX7924077.1"/>
    </source>
</evidence>
<accession>A0AAP6GEX0</accession>
<sequence length="115" mass="12588">MSKFFPCPHCGSYSTVRTSQRMSDLTVQARYRCSNDFCGYVFQVMSTVTGYYVPSALPNPAILVPRLKGSRSPQEEPASTATPPLPTKPRPFRAIEELKQAQAGATDAITEQEGA</sequence>
<proteinExistence type="predicted"/>